<name>A0AA35VR97_LACSI</name>
<evidence type="ECO:0000313" key="1">
    <source>
        <dbReference type="EMBL" id="CAI9264898.1"/>
    </source>
</evidence>
<protein>
    <submittedName>
        <fullName evidence="1">Uncharacterized protein</fullName>
    </submittedName>
</protein>
<sequence>MSSKLFEATVVFGSGYQSLSDQIGICIMIIHEKNPSKADKAAGCCCTQGNLAKGMVTMVVFDPMQLIHTYLSLQLKPIGNNISEKHKQTKTAIGQIYGGRSG</sequence>
<dbReference type="AlphaFoldDB" id="A0AA35VR97"/>
<gene>
    <name evidence="1" type="ORF">LSALG_LOCUS5530</name>
</gene>
<evidence type="ECO:0000313" key="2">
    <source>
        <dbReference type="Proteomes" id="UP001177003"/>
    </source>
</evidence>
<accession>A0AA35VR97</accession>
<keyword evidence="2" id="KW-1185">Reference proteome</keyword>
<dbReference type="Proteomes" id="UP001177003">
    <property type="component" value="Chromosome 0"/>
</dbReference>
<dbReference type="EMBL" id="OX465086">
    <property type="protein sequence ID" value="CAI9264898.1"/>
    <property type="molecule type" value="Genomic_DNA"/>
</dbReference>
<reference evidence="1" key="1">
    <citation type="submission" date="2023-04" db="EMBL/GenBank/DDBJ databases">
        <authorList>
            <person name="Vijverberg K."/>
            <person name="Xiong W."/>
            <person name="Schranz E."/>
        </authorList>
    </citation>
    <scope>NUCLEOTIDE SEQUENCE</scope>
</reference>
<proteinExistence type="predicted"/>
<organism evidence="1 2">
    <name type="scientific">Lactuca saligna</name>
    <name type="common">Willowleaf lettuce</name>
    <dbReference type="NCBI Taxonomy" id="75948"/>
    <lineage>
        <taxon>Eukaryota</taxon>
        <taxon>Viridiplantae</taxon>
        <taxon>Streptophyta</taxon>
        <taxon>Embryophyta</taxon>
        <taxon>Tracheophyta</taxon>
        <taxon>Spermatophyta</taxon>
        <taxon>Magnoliopsida</taxon>
        <taxon>eudicotyledons</taxon>
        <taxon>Gunneridae</taxon>
        <taxon>Pentapetalae</taxon>
        <taxon>asterids</taxon>
        <taxon>campanulids</taxon>
        <taxon>Asterales</taxon>
        <taxon>Asteraceae</taxon>
        <taxon>Cichorioideae</taxon>
        <taxon>Cichorieae</taxon>
        <taxon>Lactucinae</taxon>
        <taxon>Lactuca</taxon>
    </lineage>
</organism>